<accession>A0A8S5T9N8</accession>
<organism evidence="1">
    <name type="scientific">virus sp. ctllZ17</name>
    <dbReference type="NCBI Taxonomy" id="2827996"/>
    <lineage>
        <taxon>Viruses</taxon>
    </lineage>
</organism>
<protein>
    <submittedName>
        <fullName evidence="1">Tail tube protein</fullName>
    </submittedName>
</protein>
<dbReference type="EMBL" id="BK032776">
    <property type="protein sequence ID" value="DAF59739.1"/>
    <property type="molecule type" value="Genomic_DNA"/>
</dbReference>
<dbReference type="Gene3D" id="4.10.410.40">
    <property type="match status" value="1"/>
</dbReference>
<sequence length="145" mass="15614">MADRKNATRSIGAELVVMAKAGATVDINFGGLTSIGELSAEREKIDVSTLADISGKRYIPGAVEVGDLDIEGNIEDYADVEKVMTLFEAGEVRKFEIRTTEDGGAVYKFDASLTKFAVGERTVDGFNTYSATLSINGMFTRVKKS</sequence>
<name>A0A8S5T9N8_9VIRU</name>
<dbReference type="InterPro" id="IPR011855">
    <property type="entry name" value="Phgtail_TP901_1"/>
</dbReference>
<dbReference type="Pfam" id="PF06199">
    <property type="entry name" value="Phage_tail_2"/>
    <property type="match status" value="1"/>
</dbReference>
<proteinExistence type="predicted"/>
<evidence type="ECO:0000313" key="1">
    <source>
        <dbReference type="EMBL" id="DAF59739.1"/>
    </source>
</evidence>
<reference evidence="1" key="1">
    <citation type="journal article" date="2021" name="Proc. Natl. Acad. Sci. U.S.A.">
        <title>A Catalog of Tens of Thousands of Viruses from Human Metagenomes Reveals Hidden Associations with Chronic Diseases.</title>
        <authorList>
            <person name="Tisza M.J."/>
            <person name="Buck C.B."/>
        </authorList>
    </citation>
    <scope>NUCLEOTIDE SEQUENCE</scope>
    <source>
        <strain evidence="1">CtllZ17</strain>
    </source>
</reference>